<keyword evidence="8" id="KW-1185">Reference proteome</keyword>
<dbReference type="Proteomes" id="UP001586593">
    <property type="component" value="Unassembled WGS sequence"/>
</dbReference>
<gene>
    <name evidence="7" type="ORF">VTK73DRAFT_4778</name>
</gene>
<evidence type="ECO:0000313" key="7">
    <source>
        <dbReference type="EMBL" id="KAL1881101.1"/>
    </source>
</evidence>
<dbReference type="Pfam" id="PF05047">
    <property type="entry name" value="L51_S25_CI-B8"/>
    <property type="match status" value="1"/>
</dbReference>
<protein>
    <recommendedName>
        <fullName evidence="6">Ribosomal protein/NADH dehydrogenase domain-containing protein</fullName>
    </recommendedName>
</protein>
<evidence type="ECO:0000313" key="8">
    <source>
        <dbReference type="Proteomes" id="UP001586593"/>
    </source>
</evidence>
<evidence type="ECO:0000256" key="2">
    <source>
        <dbReference type="ARBA" id="ARBA00022980"/>
    </source>
</evidence>
<dbReference type="SMART" id="SM00916">
    <property type="entry name" value="L51_S25_CI-B8"/>
    <property type="match status" value="1"/>
</dbReference>
<organism evidence="7 8">
    <name type="scientific">Phialemonium thermophilum</name>
    <dbReference type="NCBI Taxonomy" id="223376"/>
    <lineage>
        <taxon>Eukaryota</taxon>
        <taxon>Fungi</taxon>
        <taxon>Dikarya</taxon>
        <taxon>Ascomycota</taxon>
        <taxon>Pezizomycotina</taxon>
        <taxon>Sordariomycetes</taxon>
        <taxon>Sordariomycetidae</taxon>
        <taxon>Cephalothecales</taxon>
        <taxon>Cephalothecaceae</taxon>
        <taxon>Phialemonium</taxon>
    </lineage>
</organism>
<dbReference type="EMBL" id="JAZHXJ010000027">
    <property type="protein sequence ID" value="KAL1881101.1"/>
    <property type="molecule type" value="Genomic_DNA"/>
</dbReference>
<keyword evidence="2" id="KW-0689">Ribosomal protein</keyword>
<dbReference type="SUPFAM" id="SSF52833">
    <property type="entry name" value="Thioredoxin-like"/>
    <property type="match status" value="1"/>
</dbReference>
<dbReference type="PANTHER" id="PTHR13274">
    <property type="entry name" value="MITOCHONDRIAL RIBOSOMAL PROTEIN S25"/>
    <property type="match status" value="1"/>
</dbReference>
<feature type="compositionally biased region" description="Polar residues" evidence="5">
    <location>
        <begin position="67"/>
        <end position="76"/>
    </location>
</feature>
<evidence type="ECO:0000256" key="1">
    <source>
        <dbReference type="ARBA" id="ARBA00004173"/>
    </source>
</evidence>
<keyword evidence="3" id="KW-0496">Mitochondrion</keyword>
<reference evidence="7 8" key="1">
    <citation type="journal article" date="2024" name="Commun. Biol.">
        <title>Comparative genomic analysis of thermophilic fungi reveals convergent evolutionary adaptations and gene losses.</title>
        <authorList>
            <person name="Steindorff A.S."/>
            <person name="Aguilar-Pontes M.V."/>
            <person name="Robinson A.J."/>
            <person name="Andreopoulos B."/>
            <person name="LaButti K."/>
            <person name="Kuo A."/>
            <person name="Mondo S."/>
            <person name="Riley R."/>
            <person name="Otillar R."/>
            <person name="Haridas S."/>
            <person name="Lipzen A."/>
            <person name="Grimwood J."/>
            <person name="Schmutz J."/>
            <person name="Clum A."/>
            <person name="Reid I.D."/>
            <person name="Moisan M.C."/>
            <person name="Butler G."/>
            <person name="Nguyen T.T.M."/>
            <person name="Dewar K."/>
            <person name="Conant G."/>
            <person name="Drula E."/>
            <person name="Henrissat B."/>
            <person name="Hansel C."/>
            <person name="Singer S."/>
            <person name="Hutchinson M.I."/>
            <person name="de Vries R.P."/>
            <person name="Natvig D.O."/>
            <person name="Powell A.J."/>
            <person name="Tsang A."/>
            <person name="Grigoriev I.V."/>
        </authorList>
    </citation>
    <scope>NUCLEOTIDE SEQUENCE [LARGE SCALE GENOMIC DNA]</scope>
    <source>
        <strain evidence="7 8">ATCC 24622</strain>
    </source>
</reference>
<feature type="domain" description="Ribosomal protein/NADH dehydrogenase" evidence="6">
    <location>
        <begin position="6"/>
        <end position="112"/>
    </location>
</feature>
<evidence type="ECO:0000259" key="6">
    <source>
        <dbReference type="SMART" id="SM00916"/>
    </source>
</evidence>
<dbReference type="InterPro" id="IPR040049">
    <property type="entry name" value="Ribosomal_mS25/mL61"/>
</dbReference>
<dbReference type="InterPro" id="IPR036249">
    <property type="entry name" value="Thioredoxin-like_sf"/>
</dbReference>
<dbReference type="InterPro" id="IPR007741">
    <property type="entry name" value="Ribosomal_mL43/mS25/NADH_DH"/>
</dbReference>
<sequence length="170" mass="19091">MEFAQKSEGGHMGPRKFWRENLPRLKFWNPAIPMIVNRTKEQQGAATMTLYFRTDDRASTAPDTPIPQLNSATDGSSPAPEPQPGEQTIVIDMKERHSSSILDEFLEKTGAVPVMPTPQENADLQAIEEMKKRSEIDREKKRVLREAQKREKAFLAEARSEAAALKNSAA</sequence>
<proteinExistence type="predicted"/>
<keyword evidence="4" id="KW-0687">Ribonucleoprotein</keyword>
<evidence type="ECO:0000256" key="5">
    <source>
        <dbReference type="SAM" id="MobiDB-lite"/>
    </source>
</evidence>
<comment type="caution">
    <text evidence="7">The sequence shown here is derived from an EMBL/GenBank/DDBJ whole genome shotgun (WGS) entry which is preliminary data.</text>
</comment>
<name>A0ABR3XYL8_9PEZI</name>
<evidence type="ECO:0000256" key="3">
    <source>
        <dbReference type="ARBA" id="ARBA00023128"/>
    </source>
</evidence>
<evidence type="ECO:0000256" key="4">
    <source>
        <dbReference type="ARBA" id="ARBA00023274"/>
    </source>
</evidence>
<dbReference type="PANTHER" id="PTHR13274:SF2">
    <property type="entry name" value="SMALL RIBOSOMAL SUBUNIT PROTEIN MS25"/>
    <property type="match status" value="1"/>
</dbReference>
<feature type="region of interest" description="Disordered" evidence="5">
    <location>
        <begin position="57"/>
        <end position="88"/>
    </location>
</feature>
<accession>A0ABR3XYL8</accession>
<comment type="subcellular location">
    <subcellularLocation>
        <location evidence="1">Mitochondrion</location>
    </subcellularLocation>
</comment>